<feature type="domain" description="Rhodopsin" evidence="7">
    <location>
        <begin position="24"/>
        <end position="266"/>
    </location>
</feature>
<keyword evidence="4 6" id="KW-0472">Membrane</keyword>
<evidence type="ECO:0000313" key="8">
    <source>
        <dbReference type="EMBL" id="KAF3771402.1"/>
    </source>
</evidence>
<evidence type="ECO:0000259" key="7">
    <source>
        <dbReference type="Pfam" id="PF20684"/>
    </source>
</evidence>
<evidence type="ECO:0000256" key="3">
    <source>
        <dbReference type="ARBA" id="ARBA00022989"/>
    </source>
</evidence>
<dbReference type="GO" id="GO:0016020">
    <property type="term" value="C:membrane"/>
    <property type="evidence" value="ECO:0007669"/>
    <property type="project" value="UniProtKB-SubCell"/>
</dbReference>
<comment type="subcellular location">
    <subcellularLocation>
        <location evidence="1">Membrane</location>
        <topology evidence="1">Multi-pass membrane protein</topology>
    </subcellularLocation>
</comment>
<name>A0A9P4YEZ4_CRYP1</name>
<comment type="caution">
    <text evidence="8">The sequence shown here is derived from an EMBL/GenBank/DDBJ whole genome shotgun (WGS) entry which is preliminary data.</text>
</comment>
<feature type="transmembrane region" description="Helical" evidence="6">
    <location>
        <begin position="204"/>
        <end position="226"/>
    </location>
</feature>
<dbReference type="OrthoDB" id="5342292at2759"/>
<protein>
    <recommendedName>
        <fullName evidence="7">Rhodopsin domain-containing protein</fullName>
    </recommendedName>
</protein>
<sequence>ENRSYQLVLISIIFMILTTIILILRFYTKRFQGAGFFSDDAFLLSAYIVNMGMCALGIVMTRVGGVGRHVLWLEEEMPEALVGWAQCIFAFEIIYFTSVALPKLSILCLYLRIFNWTGRMRNTALSILALTVMTSVSLVVAACFQCRPIQFWWDRTIPGGSCFEIQTFFHAQAIPGLILDVAIMVLPLRTIWHLEMPLIKRLALIGIFAVASFGIVSSIVRATVFFDTAAFDDRTWASVDLVGWSIIETSVYIITGCLPHLRPLVSHYTP</sequence>
<dbReference type="EMBL" id="MU032344">
    <property type="protein sequence ID" value="KAF3771402.1"/>
    <property type="molecule type" value="Genomic_DNA"/>
</dbReference>
<feature type="transmembrane region" description="Helical" evidence="6">
    <location>
        <begin position="123"/>
        <end position="153"/>
    </location>
</feature>
<dbReference type="RefSeq" id="XP_040782363.1">
    <property type="nucleotide sequence ID" value="XM_040916454.1"/>
</dbReference>
<evidence type="ECO:0000256" key="4">
    <source>
        <dbReference type="ARBA" id="ARBA00023136"/>
    </source>
</evidence>
<dbReference type="Pfam" id="PF20684">
    <property type="entry name" value="Fung_rhodopsin"/>
    <property type="match status" value="1"/>
</dbReference>
<feature type="transmembrane region" description="Helical" evidence="6">
    <location>
        <begin position="6"/>
        <end position="28"/>
    </location>
</feature>
<evidence type="ECO:0000313" key="9">
    <source>
        <dbReference type="Proteomes" id="UP000803844"/>
    </source>
</evidence>
<evidence type="ECO:0000256" key="5">
    <source>
        <dbReference type="ARBA" id="ARBA00038359"/>
    </source>
</evidence>
<feature type="non-terminal residue" evidence="8">
    <location>
        <position position="1"/>
    </location>
</feature>
<evidence type="ECO:0000256" key="2">
    <source>
        <dbReference type="ARBA" id="ARBA00022692"/>
    </source>
</evidence>
<evidence type="ECO:0000256" key="1">
    <source>
        <dbReference type="ARBA" id="ARBA00004141"/>
    </source>
</evidence>
<reference evidence="8" key="1">
    <citation type="journal article" date="2020" name="Phytopathology">
        <title>Genome sequence of the chestnut blight fungus Cryphonectria parasitica EP155: A fundamental resource for an archetypical invasive plant pathogen.</title>
        <authorList>
            <person name="Crouch J.A."/>
            <person name="Dawe A."/>
            <person name="Aerts A."/>
            <person name="Barry K."/>
            <person name="Churchill A.C.L."/>
            <person name="Grimwood J."/>
            <person name="Hillman B."/>
            <person name="Milgroom M.G."/>
            <person name="Pangilinan J."/>
            <person name="Smith M."/>
            <person name="Salamov A."/>
            <person name="Schmutz J."/>
            <person name="Yadav J."/>
            <person name="Grigoriev I.V."/>
            <person name="Nuss D."/>
        </authorList>
    </citation>
    <scope>NUCLEOTIDE SEQUENCE</scope>
    <source>
        <strain evidence="8">EP155</strain>
    </source>
</reference>
<evidence type="ECO:0000256" key="6">
    <source>
        <dbReference type="SAM" id="Phobius"/>
    </source>
</evidence>
<organism evidence="8 9">
    <name type="scientific">Cryphonectria parasitica (strain ATCC 38755 / EP155)</name>
    <dbReference type="NCBI Taxonomy" id="660469"/>
    <lineage>
        <taxon>Eukaryota</taxon>
        <taxon>Fungi</taxon>
        <taxon>Dikarya</taxon>
        <taxon>Ascomycota</taxon>
        <taxon>Pezizomycotina</taxon>
        <taxon>Sordariomycetes</taxon>
        <taxon>Sordariomycetidae</taxon>
        <taxon>Diaporthales</taxon>
        <taxon>Cryphonectriaceae</taxon>
        <taxon>Cryphonectria-Endothia species complex</taxon>
        <taxon>Cryphonectria</taxon>
    </lineage>
</organism>
<dbReference type="Proteomes" id="UP000803844">
    <property type="component" value="Unassembled WGS sequence"/>
</dbReference>
<dbReference type="InterPro" id="IPR052337">
    <property type="entry name" value="SAT4-like"/>
</dbReference>
<proteinExistence type="inferred from homology"/>
<accession>A0A9P4YEZ4</accession>
<comment type="similarity">
    <text evidence="5">Belongs to the SAT4 family.</text>
</comment>
<dbReference type="AlphaFoldDB" id="A0A9P4YEZ4"/>
<gene>
    <name evidence="8" type="ORF">M406DRAFT_24719</name>
</gene>
<feature type="non-terminal residue" evidence="8">
    <location>
        <position position="270"/>
    </location>
</feature>
<keyword evidence="3 6" id="KW-1133">Transmembrane helix</keyword>
<feature type="transmembrane region" description="Helical" evidence="6">
    <location>
        <begin position="40"/>
        <end position="61"/>
    </location>
</feature>
<dbReference type="PANTHER" id="PTHR33048:SF47">
    <property type="entry name" value="INTEGRAL MEMBRANE PROTEIN-RELATED"/>
    <property type="match status" value="1"/>
</dbReference>
<dbReference type="GeneID" id="63833583"/>
<feature type="transmembrane region" description="Helical" evidence="6">
    <location>
        <begin position="173"/>
        <end position="192"/>
    </location>
</feature>
<dbReference type="InterPro" id="IPR049326">
    <property type="entry name" value="Rhodopsin_dom_fungi"/>
</dbReference>
<keyword evidence="9" id="KW-1185">Reference proteome</keyword>
<dbReference type="PANTHER" id="PTHR33048">
    <property type="entry name" value="PTH11-LIKE INTEGRAL MEMBRANE PROTEIN (AFU_ORTHOLOGUE AFUA_5G11245)"/>
    <property type="match status" value="1"/>
</dbReference>
<keyword evidence="2 6" id="KW-0812">Transmembrane</keyword>
<feature type="transmembrane region" description="Helical" evidence="6">
    <location>
        <begin position="81"/>
        <end position="111"/>
    </location>
</feature>